<organism evidence="3 4">
    <name type="scientific">Luteipulveratus mongoliensis</name>
    <dbReference type="NCBI Taxonomy" id="571913"/>
    <lineage>
        <taxon>Bacteria</taxon>
        <taxon>Bacillati</taxon>
        <taxon>Actinomycetota</taxon>
        <taxon>Actinomycetes</taxon>
        <taxon>Micrococcales</taxon>
        <taxon>Dermacoccaceae</taxon>
        <taxon>Luteipulveratus</taxon>
    </lineage>
</organism>
<dbReference type="InterPro" id="IPR024344">
    <property type="entry name" value="MDMPI_metal-binding"/>
</dbReference>
<dbReference type="InterPro" id="IPR017517">
    <property type="entry name" value="Maleyloyr_isom"/>
</dbReference>
<accession>A0A0K1JQP1</accession>
<dbReference type="InterPro" id="IPR034660">
    <property type="entry name" value="DinB/YfiT-like"/>
</dbReference>
<dbReference type="STRING" id="571913.VV02_12220"/>
<keyword evidence="4" id="KW-1185">Reference proteome</keyword>
<feature type="domain" description="MDMPI C-terminal" evidence="1">
    <location>
        <begin position="138"/>
        <end position="218"/>
    </location>
</feature>
<dbReference type="Pfam" id="PF07398">
    <property type="entry name" value="MDMPI_C"/>
    <property type="match status" value="1"/>
</dbReference>
<sequence>MATTRLHAYAESTPLETAVPTCRGWTVNRLIAHVGMVHRWATAIVREEPGRSTEELEEEGLASGDPLAWFGHGSDVLLASLRRAPADLDVWFFLNDAPRPREAWARRQCHETTIHAVDALAAHVGGIPKSIDADISPELAADGVDELLCGFATRSKEDLRASRRVDVEVRASDTGDVWRAVVSEGPFEVRRGTEQQDADAIVHGTAAQLYLGLWNRGDEVTCDGLDVISLWRERMQVNWS</sequence>
<gene>
    <name evidence="3" type="ORF">VV02_12220</name>
</gene>
<dbReference type="PANTHER" id="PTHR40758">
    <property type="entry name" value="CONSERVED PROTEIN"/>
    <property type="match status" value="1"/>
</dbReference>
<proteinExistence type="predicted"/>
<reference evidence="3 4" key="1">
    <citation type="submission" date="2015-03" db="EMBL/GenBank/DDBJ databases">
        <title>Luteipulveratus halotolerans sp. nov., a novel actinobacterium (Dermacoccaceae) from Sarawak, Malaysia.</title>
        <authorList>
            <person name="Juboi H."/>
            <person name="Basik A."/>
            <person name="Shamsul S.S."/>
            <person name="Arnold P."/>
            <person name="Schmitt E.K."/>
            <person name="Sanglier J.-J."/>
            <person name="Yeo T."/>
        </authorList>
    </citation>
    <scope>NUCLEOTIDE SEQUENCE [LARGE SCALE GENOMIC DNA]</scope>
    <source>
        <strain evidence="3 4">MN07-A0370</strain>
    </source>
</reference>
<dbReference type="GO" id="GO:0005886">
    <property type="term" value="C:plasma membrane"/>
    <property type="evidence" value="ECO:0007669"/>
    <property type="project" value="TreeGrafter"/>
</dbReference>
<dbReference type="KEGG" id="lmoi:VV02_12220"/>
<evidence type="ECO:0000259" key="1">
    <source>
        <dbReference type="Pfam" id="PF07398"/>
    </source>
</evidence>
<dbReference type="InterPro" id="IPR010872">
    <property type="entry name" value="MDMPI_C-term_domain"/>
</dbReference>
<protein>
    <recommendedName>
        <fullName evidence="5">Mycothiol-dependent maleylpyruvate isomerase metal-binding domain-containing protein</fullName>
    </recommendedName>
</protein>
<dbReference type="EMBL" id="CP011112">
    <property type="protein sequence ID" value="AKU18865.1"/>
    <property type="molecule type" value="Genomic_DNA"/>
</dbReference>
<dbReference type="PATRIC" id="fig|571913.6.peg.2490"/>
<evidence type="ECO:0000259" key="2">
    <source>
        <dbReference type="Pfam" id="PF11716"/>
    </source>
</evidence>
<dbReference type="AlphaFoldDB" id="A0A0K1JQP1"/>
<name>A0A0K1JQP1_9MICO</name>
<dbReference type="PANTHER" id="PTHR40758:SF1">
    <property type="entry name" value="CONSERVED PROTEIN"/>
    <property type="match status" value="1"/>
</dbReference>
<dbReference type="GO" id="GO:0046872">
    <property type="term" value="F:metal ion binding"/>
    <property type="evidence" value="ECO:0007669"/>
    <property type="project" value="InterPro"/>
</dbReference>
<dbReference type="SUPFAM" id="SSF109854">
    <property type="entry name" value="DinB/YfiT-like putative metalloenzymes"/>
    <property type="match status" value="1"/>
</dbReference>
<dbReference type="Pfam" id="PF11716">
    <property type="entry name" value="MDMPI_N"/>
    <property type="match status" value="1"/>
</dbReference>
<evidence type="ECO:0008006" key="5">
    <source>
        <dbReference type="Google" id="ProtNLM"/>
    </source>
</evidence>
<dbReference type="Proteomes" id="UP000066480">
    <property type="component" value="Chromosome"/>
</dbReference>
<evidence type="ECO:0000313" key="3">
    <source>
        <dbReference type="EMBL" id="AKU18865.1"/>
    </source>
</evidence>
<dbReference type="NCBIfam" id="TIGR03083">
    <property type="entry name" value="maleylpyruvate isomerase family mycothiol-dependent enzyme"/>
    <property type="match status" value="1"/>
</dbReference>
<evidence type="ECO:0000313" key="4">
    <source>
        <dbReference type="Proteomes" id="UP000066480"/>
    </source>
</evidence>
<feature type="domain" description="Mycothiol-dependent maleylpyruvate isomerase metal-binding" evidence="2">
    <location>
        <begin position="4"/>
        <end position="119"/>
    </location>
</feature>